<sequence>MIARGFTAKEPIPSISLSSLLQRRTNKERPPLWTFAGLTLLAGGPAVLGMRLGSLAYAPQWSALALAIGAGTILQVIVEVGAYLMRRSQKGLDAFFTPPVLGGLAAGVAFMYATAALVKV</sequence>
<proteinExistence type="predicted"/>
<feature type="transmembrane region" description="Helical" evidence="1">
    <location>
        <begin position="32"/>
        <end position="52"/>
    </location>
</feature>
<name>A0A2P9AV53_9HYPH</name>
<evidence type="ECO:0000256" key="1">
    <source>
        <dbReference type="SAM" id="Phobius"/>
    </source>
</evidence>
<keyword evidence="3" id="KW-1185">Reference proteome</keyword>
<reference evidence="3" key="1">
    <citation type="submission" date="2016-12" db="EMBL/GenBank/DDBJ databases">
        <authorList>
            <person name="Brunel B."/>
        </authorList>
    </citation>
    <scope>NUCLEOTIDE SEQUENCE [LARGE SCALE GENOMIC DNA]</scope>
</reference>
<accession>A0A2P9AV53</accession>
<keyword evidence="1" id="KW-0812">Transmembrane</keyword>
<dbReference type="AlphaFoldDB" id="A0A2P9AV53"/>
<gene>
    <name evidence="2" type="ORF">BQ8482_570044</name>
</gene>
<organism evidence="2 3">
    <name type="scientific">Mesorhizobium delmotii</name>
    <dbReference type="NCBI Taxonomy" id="1631247"/>
    <lineage>
        <taxon>Bacteria</taxon>
        <taxon>Pseudomonadati</taxon>
        <taxon>Pseudomonadota</taxon>
        <taxon>Alphaproteobacteria</taxon>
        <taxon>Hyphomicrobiales</taxon>
        <taxon>Phyllobacteriaceae</taxon>
        <taxon>Mesorhizobium</taxon>
    </lineage>
</organism>
<keyword evidence="1" id="KW-0472">Membrane</keyword>
<evidence type="ECO:0000313" key="2">
    <source>
        <dbReference type="EMBL" id="SJM34987.1"/>
    </source>
</evidence>
<dbReference type="Proteomes" id="UP000245698">
    <property type="component" value="Unassembled WGS sequence"/>
</dbReference>
<feature type="transmembrane region" description="Helical" evidence="1">
    <location>
        <begin position="96"/>
        <end position="118"/>
    </location>
</feature>
<dbReference type="EMBL" id="FUIG01000067">
    <property type="protein sequence ID" value="SJM34987.1"/>
    <property type="molecule type" value="Genomic_DNA"/>
</dbReference>
<protein>
    <submittedName>
        <fullName evidence="2">Uncharacterized protein</fullName>
    </submittedName>
</protein>
<keyword evidence="1" id="KW-1133">Transmembrane helix</keyword>
<feature type="transmembrane region" description="Helical" evidence="1">
    <location>
        <begin position="64"/>
        <end position="84"/>
    </location>
</feature>
<evidence type="ECO:0000313" key="3">
    <source>
        <dbReference type="Proteomes" id="UP000245698"/>
    </source>
</evidence>